<feature type="transmembrane region" description="Helical" evidence="1">
    <location>
        <begin position="137"/>
        <end position="159"/>
    </location>
</feature>
<gene>
    <name evidence="2" type="ORF">FGG08_003613</name>
</gene>
<dbReference type="AlphaFoldDB" id="A0A9P8I6V1"/>
<dbReference type="Proteomes" id="UP000698800">
    <property type="component" value="Unassembled WGS sequence"/>
</dbReference>
<evidence type="ECO:0000313" key="3">
    <source>
        <dbReference type="Proteomes" id="UP000698800"/>
    </source>
</evidence>
<evidence type="ECO:0000256" key="1">
    <source>
        <dbReference type="SAM" id="Phobius"/>
    </source>
</evidence>
<keyword evidence="1" id="KW-1133">Transmembrane helix</keyword>
<reference evidence="2" key="1">
    <citation type="submission" date="2021-03" db="EMBL/GenBank/DDBJ databases">
        <title>Comparative genomics and phylogenomic investigation of the class Geoglossomycetes provide insights into ecological specialization and systematics.</title>
        <authorList>
            <person name="Melie T."/>
            <person name="Pirro S."/>
            <person name="Miller A.N."/>
            <person name="Quandt A."/>
        </authorList>
    </citation>
    <scope>NUCLEOTIDE SEQUENCE</scope>
    <source>
        <strain evidence="2">GBOQ0MN5Z8</strain>
    </source>
</reference>
<accession>A0A9P8I6V1</accession>
<dbReference type="OrthoDB" id="3890746at2759"/>
<organism evidence="2 3">
    <name type="scientific">Glutinoglossum americanum</name>
    <dbReference type="NCBI Taxonomy" id="1670608"/>
    <lineage>
        <taxon>Eukaryota</taxon>
        <taxon>Fungi</taxon>
        <taxon>Dikarya</taxon>
        <taxon>Ascomycota</taxon>
        <taxon>Pezizomycotina</taxon>
        <taxon>Geoglossomycetes</taxon>
        <taxon>Geoglossales</taxon>
        <taxon>Geoglossaceae</taxon>
        <taxon>Glutinoglossum</taxon>
    </lineage>
</organism>
<feature type="transmembrane region" description="Helical" evidence="1">
    <location>
        <begin position="195"/>
        <end position="219"/>
    </location>
</feature>
<feature type="transmembrane region" description="Helical" evidence="1">
    <location>
        <begin position="54"/>
        <end position="78"/>
    </location>
</feature>
<comment type="caution">
    <text evidence="2">The sequence shown here is derived from an EMBL/GenBank/DDBJ whole genome shotgun (WGS) entry which is preliminary data.</text>
</comment>
<protein>
    <submittedName>
        <fullName evidence="2">Uncharacterized protein</fullName>
    </submittedName>
</protein>
<keyword evidence="1" id="KW-0472">Membrane</keyword>
<evidence type="ECO:0000313" key="2">
    <source>
        <dbReference type="EMBL" id="KAH0541981.1"/>
    </source>
</evidence>
<sequence length="246" mass="26515">MGHLLTPIDWPGPPAVTPLSQVMFSAPPRFSTSSVDFEEADYLVRRARQRQARIAVSILLLGSALAVVGCSGNTLVVYKNTKNFNLYSLPSIWPSNFDDRSVKATLGAGVVVAVGSIAVLVSLLTPSPRQRVNLQNTLVSVAGASGAIASIFSVAYGFVLNASQAETMMTWSCKWGDLLNGLRPDFQRICTESRFSLYMMIAVTVLELGMTIMGSLGFLMEKKMAVVRSTTAKRKSISDETVEAVA</sequence>
<feature type="transmembrane region" description="Helical" evidence="1">
    <location>
        <begin position="104"/>
        <end position="125"/>
    </location>
</feature>
<keyword evidence="3" id="KW-1185">Reference proteome</keyword>
<keyword evidence="1" id="KW-0812">Transmembrane</keyword>
<dbReference type="EMBL" id="JAGHQL010000064">
    <property type="protein sequence ID" value="KAH0541981.1"/>
    <property type="molecule type" value="Genomic_DNA"/>
</dbReference>
<name>A0A9P8I6V1_9PEZI</name>
<proteinExistence type="predicted"/>